<dbReference type="GO" id="GO:0051213">
    <property type="term" value="F:dioxygenase activity"/>
    <property type="evidence" value="ECO:0007669"/>
    <property type="project" value="UniProtKB-KW"/>
</dbReference>
<proteinExistence type="predicted"/>
<feature type="domain" description="VOC" evidence="1">
    <location>
        <begin position="11"/>
        <end position="141"/>
    </location>
</feature>
<dbReference type="STRING" id="1122192.SAMN02745673_02673"/>
<keyword evidence="2" id="KW-0223">Dioxygenase</keyword>
<organism evidence="2 3">
    <name type="scientific">Marinactinospora thermotolerans DSM 45154</name>
    <dbReference type="NCBI Taxonomy" id="1122192"/>
    <lineage>
        <taxon>Bacteria</taxon>
        <taxon>Bacillati</taxon>
        <taxon>Actinomycetota</taxon>
        <taxon>Actinomycetes</taxon>
        <taxon>Streptosporangiales</taxon>
        <taxon>Nocardiopsidaceae</taxon>
        <taxon>Marinactinospora</taxon>
    </lineage>
</organism>
<reference evidence="2 3" key="1">
    <citation type="submission" date="2017-02" db="EMBL/GenBank/DDBJ databases">
        <authorList>
            <person name="Peterson S.W."/>
        </authorList>
    </citation>
    <scope>NUCLEOTIDE SEQUENCE [LARGE SCALE GENOMIC DNA]</scope>
    <source>
        <strain evidence="2 3">DSM 45154</strain>
    </source>
</reference>
<name>A0A1T4RBR2_9ACTN</name>
<sequence length="143" mass="15991">MIASVDVVFTAITQSQIYVLDQDEAIDFYVGKLGLEITADVDMGFMRWLTVGVPGQPDRQILLEKPGAPAMSEETAEQVRELMTKGALGGWFILTTDDCRKTYETLLKKGVEFTEEPTERPYGIDCGLRDPFGNHIRFTQPKA</sequence>
<dbReference type="CDD" id="cd07263">
    <property type="entry name" value="VOC_like"/>
    <property type="match status" value="1"/>
</dbReference>
<protein>
    <submittedName>
        <fullName evidence="2">Catechol 2,3-dioxygenase</fullName>
    </submittedName>
</protein>
<dbReference type="EMBL" id="FUWS01000006">
    <property type="protein sequence ID" value="SKA13256.1"/>
    <property type="molecule type" value="Genomic_DNA"/>
</dbReference>
<accession>A0A1T4RBR2</accession>
<keyword evidence="2" id="KW-0560">Oxidoreductase</keyword>
<dbReference type="AlphaFoldDB" id="A0A1T4RBR2"/>
<dbReference type="InterPro" id="IPR029068">
    <property type="entry name" value="Glyas_Bleomycin-R_OHBP_Dase"/>
</dbReference>
<evidence type="ECO:0000259" key="1">
    <source>
        <dbReference type="PROSITE" id="PS51819"/>
    </source>
</evidence>
<evidence type="ECO:0000313" key="3">
    <source>
        <dbReference type="Proteomes" id="UP000190637"/>
    </source>
</evidence>
<evidence type="ECO:0000313" key="2">
    <source>
        <dbReference type="EMBL" id="SKA13256.1"/>
    </source>
</evidence>
<keyword evidence="3" id="KW-1185">Reference proteome</keyword>
<dbReference type="InterPro" id="IPR037523">
    <property type="entry name" value="VOC_core"/>
</dbReference>
<dbReference type="Gene3D" id="3.10.180.10">
    <property type="entry name" value="2,3-Dihydroxybiphenyl 1,2-Dioxygenase, domain 1"/>
    <property type="match status" value="1"/>
</dbReference>
<dbReference type="InterPro" id="IPR004360">
    <property type="entry name" value="Glyas_Fos-R_dOase_dom"/>
</dbReference>
<dbReference type="PROSITE" id="PS51819">
    <property type="entry name" value="VOC"/>
    <property type="match status" value="1"/>
</dbReference>
<gene>
    <name evidence="2" type="ORF">SAMN02745673_02673</name>
</gene>
<dbReference type="Proteomes" id="UP000190637">
    <property type="component" value="Unassembled WGS sequence"/>
</dbReference>
<dbReference type="SUPFAM" id="SSF54593">
    <property type="entry name" value="Glyoxalase/Bleomycin resistance protein/Dihydroxybiphenyl dioxygenase"/>
    <property type="match status" value="1"/>
</dbReference>
<dbReference type="PANTHER" id="PTHR36437">
    <property type="entry name" value="GLYOXALASE/BLEOMYCIN RESISTANCE PROTEIN/DIOXYGENASE"/>
    <property type="match status" value="1"/>
</dbReference>
<dbReference type="PANTHER" id="PTHR36437:SF2">
    <property type="entry name" value="GLYOXALASE_BLEOMYCIN RESISTANCE PROTEIN_DIOXYGENASE"/>
    <property type="match status" value="1"/>
</dbReference>
<dbReference type="Pfam" id="PF00903">
    <property type="entry name" value="Glyoxalase"/>
    <property type="match status" value="1"/>
</dbReference>